<accession>A0A3M0IG84</accession>
<organism evidence="1 2">
    <name type="scientific">Streptomyces shenzhenensis</name>
    <dbReference type="NCBI Taxonomy" id="943815"/>
    <lineage>
        <taxon>Bacteria</taxon>
        <taxon>Bacillati</taxon>
        <taxon>Actinomycetota</taxon>
        <taxon>Actinomycetes</taxon>
        <taxon>Kitasatosporales</taxon>
        <taxon>Streptomycetaceae</taxon>
        <taxon>Streptomyces</taxon>
    </lineage>
</organism>
<evidence type="ECO:0000313" key="1">
    <source>
        <dbReference type="EMBL" id="RMB85823.1"/>
    </source>
</evidence>
<dbReference type="Proteomes" id="UP000270471">
    <property type="component" value="Unassembled WGS sequence"/>
</dbReference>
<keyword evidence="2" id="KW-1185">Reference proteome</keyword>
<comment type="caution">
    <text evidence="1">The sequence shown here is derived from an EMBL/GenBank/DDBJ whole genome shotgun (WGS) entry which is preliminary data.</text>
</comment>
<protein>
    <submittedName>
        <fullName evidence="1">Uncharacterized protein</fullName>
    </submittedName>
</protein>
<evidence type="ECO:0000313" key="2">
    <source>
        <dbReference type="Proteomes" id="UP000270471"/>
    </source>
</evidence>
<gene>
    <name evidence="1" type="ORF">CTZ28_09845</name>
</gene>
<reference evidence="1 2" key="1">
    <citation type="submission" date="2017-11" db="EMBL/GenBank/DDBJ databases">
        <title>Draft genome of actinobacteria isolated from guarana (Paullinia cupana (Mart.) Ducke.</title>
        <authorList>
            <person name="Siqueira K.A."/>
            <person name="Liotti R.G."/>
            <person name="Mendes T.A.O."/>
            <person name="Soares M.A."/>
        </authorList>
    </citation>
    <scope>NUCLEOTIDE SEQUENCE [LARGE SCALE GENOMIC DNA]</scope>
    <source>
        <strain evidence="1 2">193</strain>
    </source>
</reference>
<dbReference type="AlphaFoldDB" id="A0A3M0IG84"/>
<dbReference type="EMBL" id="PENI01000005">
    <property type="protein sequence ID" value="RMB85823.1"/>
    <property type="molecule type" value="Genomic_DNA"/>
</dbReference>
<name>A0A3M0IG84_9ACTN</name>
<sequence length="286" mass="30253">MACAVTIAVGLSVTGCSTNSVGGAADVTLTPPAIEPSPPVPATGRDGLTRLPLSAYGTSDKDDDLLFRTEKALIVRCMKDQGHHSYAGRNMHRIEARTDEDKEAANPVGAWGYIGRATAEQRGFHVGLKMPAGGTGVSGRTAKDYEACSAEAKKQLPALTNTDGWKLTHTLYGQSLRLAVADRRVIAARERWSTCMTTAGHPAQNPEKLAAGPWKTAKPTAGEIAAATAAESCTRSSDLAAIYFAALTGYQRQLIAANAPVLTDYQKQVRNLTDKATRLLSESPAT</sequence>
<proteinExistence type="predicted"/>